<evidence type="ECO:0000313" key="2">
    <source>
        <dbReference type="Proteomes" id="UP000095283"/>
    </source>
</evidence>
<keyword evidence="1" id="KW-1133">Transmembrane helix</keyword>
<sequence>MWMIARTCVLLNVMSIYQSIPLGDYDYVVPCDSPSTSLTPTAGDHSLSPFAGECPMFFFVSLYIYIYIYIYM</sequence>
<keyword evidence="1" id="KW-0472">Membrane</keyword>
<name>A0A1I7WJ36_HETBA</name>
<keyword evidence="1" id="KW-0812">Transmembrane</keyword>
<keyword evidence="2" id="KW-1185">Reference proteome</keyword>
<dbReference type="WBParaSite" id="Hba_05031">
    <property type="protein sequence ID" value="Hba_05031"/>
    <property type="gene ID" value="Hba_05031"/>
</dbReference>
<protein>
    <submittedName>
        <fullName evidence="3">Secreted protein</fullName>
    </submittedName>
</protein>
<evidence type="ECO:0000313" key="3">
    <source>
        <dbReference type="WBParaSite" id="Hba_05031"/>
    </source>
</evidence>
<organism evidence="2 3">
    <name type="scientific">Heterorhabditis bacteriophora</name>
    <name type="common">Entomopathogenic nematode worm</name>
    <dbReference type="NCBI Taxonomy" id="37862"/>
    <lineage>
        <taxon>Eukaryota</taxon>
        <taxon>Metazoa</taxon>
        <taxon>Ecdysozoa</taxon>
        <taxon>Nematoda</taxon>
        <taxon>Chromadorea</taxon>
        <taxon>Rhabditida</taxon>
        <taxon>Rhabditina</taxon>
        <taxon>Rhabditomorpha</taxon>
        <taxon>Strongyloidea</taxon>
        <taxon>Heterorhabditidae</taxon>
        <taxon>Heterorhabditis</taxon>
    </lineage>
</organism>
<feature type="transmembrane region" description="Helical" evidence="1">
    <location>
        <begin position="50"/>
        <end position="70"/>
    </location>
</feature>
<evidence type="ECO:0000256" key="1">
    <source>
        <dbReference type="SAM" id="Phobius"/>
    </source>
</evidence>
<reference evidence="3" key="1">
    <citation type="submission" date="2016-11" db="UniProtKB">
        <authorList>
            <consortium name="WormBaseParasite"/>
        </authorList>
    </citation>
    <scope>IDENTIFICATION</scope>
</reference>
<dbReference type="AlphaFoldDB" id="A0A1I7WJ36"/>
<proteinExistence type="predicted"/>
<accession>A0A1I7WJ36</accession>
<dbReference type="Proteomes" id="UP000095283">
    <property type="component" value="Unplaced"/>
</dbReference>